<evidence type="ECO:0000313" key="6">
    <source>
        <dbReference type="EMBL" id="KIK01444.1"/>
    </source>
</evidence>
<evidence type="ECO:0000256" key="2">
    <source>
        <dbReference type="ARBA" id="ARBA00022771"/>
    </source>
</evidence>
<dbReference type="SUPFAM" id="SSF144232">
    <property type="entry name" value="HIT/MYND zinc finger-like"/>
    <property type="match status" value="1"/>
</dbReference>
<dbReference type="Proteomes" id="UP000054477">
    <property type="component" value="Unassembled WGS sequence"/>
</dbReference>
<reference evidence="7" key="2">
    <citation type="submission" date="2015-01" db="EMBL/GenBank/DDBJ databases">
        <title>Evolutionary Origins and Diversification of the Mycorrhizal Mutualists.</title>
        <authorList>
            <consortium name="DOE Joint Genome Institute"/>
            <consortium name="Mycorrhizal Genomics Consortium"/>
            <person name="Kohler A."/>
            <person name="Kuo A."/>
            <person name="Nagy L.G."/>
            <person name="Floudas D."/>
            <person name="Copeland A."/>
            <person name="Barry K.W."/>
            <person name="Cichocki N."/>
            <person name="Veneault-Fourrey C."/>
            <person name="LaButti K."/>
            <person name="Lindquist E.A."/>
            <person name="Lipzen A."/>
            <person name="Lundell T."/>
            <person name="Morin E."/>
            <person name="Murat C."/>
            <person name="Riley R."/>
            <person name="Ohm R."/>
            <person name="Sun H."/>
            <person name="Tunlid A."/>
            <person name="Henrissat B."/>
            <person name="Grigoriev I.V."/>
            <person name="Hibbett D.S."/>
            <person name="Martin F."/>
        </authorList>
    </citation>
    <scope>NUCLEOTIDE SEQUENCE [LARGE SCALE GENOMIC DNA]</scope>
    <source>
        <strain evidence="7">LaAM-08-1</strain>
    </source>
</reference>
<dbReference type="PROSITE" id="PS50865">
    <property type="entry name" value="ZF_MYND_2"/>
    <property type="match status" value="1"/>
</dbReference>
<accession>A0A0C9XIY9</accession>
<protein>
    <recommendedName>
        <fullName evidence="5">MYND-type domain-containing protein</fullName>
    </recommendedName>
</protein>
<gene>
    <name evidence="6" type="ORF">K443DRAFT_678446</name>
</gene>
<name>A0A0C9XIY9_9AGAR</name>
<reference evidence="6 7" key="1">
    <citation type="submission" date="2014-04" db="EMBL/GenBank/DDBJ databases">
        <authorList>
            <consortium name="DOE Joint Genome Institute"/>
            <person name="Kuo A."/>
            <person name="Kohler A."/>
            <person name="Nagy L.G."/>
            <person name="Floudas D."/>
            <person name="Copeland A."/>
            <person name="Barry K.W."/>
            <person name="Cichocki N."/>
            <person name="Veneault-Fourrey C."/>
            <person name="LaButti K."/>
            <person name="Lindquist E.A."/>
            <person name="Lipzen A."/>
            <person name="Lundell T."/>
            <person name="Morin E."/>
            <person name="Murat C."/>
            <person name="Sun H."/>
            <person name="Tunlid A."/>
            <person name="Henrissat B."/>
            <person name="Grigoriev I.V."/>
            <person name="Hibbett D.S."/>
            <person name="Martin F."/>
            <person name="Nordberg H.P."/>
            <person name="Cantor M.N."/>
            <person name="Hua S.X."/>
        </authorList>
    </citation>
    <scope>NUCLEOTIDE SEQUENCE [LARGE SCALE GENOMIC DNA]</scope>
    <source>
        <strain evidence="6 7">LaAM-08-1</strain>
    </source>
</reference>
<evidence type="ECO:0000313" key="7">
    <source>
        <dbReference type="Proteomes" id="UP000054477"/>
    </source>
</evidence>
<dbReference type="Pfam" id="PF01753">
    <property type="entry name" value="zf-MYND"/>
    <property type="match status" value="1"/>
</dbReference>
<dbReference type="OrthoDB" id="5231159at2759"/>
<dbReference type="HOGENOM" id="CLU_104711_0_0_1"/>
<sequence length="226" mass="25094">MSESTHFKGHSRVLKVCHWCAKKQEPEAKPFQACSRCKEVIYCSKECQVASWPLHKTPCKLSAGANAAMSKNPVAAQGIANFKKWHGLHVGALRHAAICAFNLGHNPTALEDGVLFVEVKLKSDHKDFHLKRKYEPTGGFTLTMKETHEMLGNMGGAAILDSIKEANLHMRRKGALGVATLLLKAHDMVDIVKIILASPASVRQEQEADNWGQFWFENLRLAVELD</sequence>
<keyword evidence="7" id="KW-1185">Reference proteome</keyword>
<dbReference type="GO" id="GO:0008270">
    <property type="term" value="F:zinc ion binding"/>
    <property type="evidence" value="ECO:0007669"/>
    <property type="project" value="UniProtKB-KW"/>
</dbReference>
<evidence type="ECO:0000256" key="1">
    <source>
        <dbReference type="ARBA" id="ARBA00022723"/>
    </source>
</evidence>
<dbReference type="PROSITE" id="PS01360">
    <property type="entry name" value="ZF_MYND_1"/>
    <property type="match status" value="1"/>
</dbReference>
<organism evidence="6 7">
    <name type="scientific">Laccaria amethystina LaAM-08-1</name>
    <dbReference type="NCBI Taxonomy" id="1095629"/>
    <lineage>
        <taxon>Eukaryota</taxon>
        <taxon>Fungi</taxon>
        <taxon>Dikarya</taxon>
        <taxon>Basidiomycota</taxon>
        <taxon>Agaricomycotina</taxon>
        <taxon>Agaricomycetes</taxon>
        <taxon>Agaricomycetidae</taxon>
        <taxon>Agaricales</taxon>
        <taxon>Agaricineae</taxon>
        <taxon>Hydnangiaceae</taxon>
        <taxon>Laccaria</taxon>
    </lineage>
</organism>
<keyword evidence="2 4" id="KW-0863">Zinc-finger</keyword>
<keyword evidence="1" id="KW-0479">Metal-binding</keyword>
<evidence type="ECO:0000259" key="5">
    <source>
        <dbReference type="PROSITE" id="PS50865"/>
    </source>
</evidence>
<keyword evidence="3" id="KW-0862">Zinc</keyword>
<dbReference type="AlphaFoldDB" id="A0A0C9XIY9"/>
<feature type="domain" description="MYND-type" evidence="5">
    <location>
        <begin position="17"/>
        <end position="59"/>
    </location>
</feature>
<dbReference type="EMBL" id="KN838607">
    <property type="protein sequence ID" value="KIK01444.1"/>
    <property type="molecule type" value="Genomic_DNA"/>
</dbReference>
<proteinExistence type="predicted"/>
<evidence type="ECO:0000256" key="4">
    <source>
        <dbReference type="PROSITE-ProRule" id="PRU00134"/>
    </source>
</evidence>
<dbReference type="Gene3D" id="6.10.140.2220">
    <property type="match status" value="1"/>
</dbReference>
<evidence type="ECO:0000256" key="3">
    <source>
        <dbReference type="ARBA" id="ARBA00022833"/>
    </source>
</evidence>
<dbReference type="InterPro" id="IPR002893">
    <property type="entry name" value="Znf_MYND"/>
</dbReference>